<proteinExistence type="predicted"/>
<feature type="transmembrane region" description="Helical" evidence="1">
    <location>
        <begin position="390"/>
        <end position="412"/>
    </location>
</feature>
<feature type="transmembrane region" description="Helical" evidence="1">
    <location>
        <begin position="456"/>
        <end position="477"/>
    </location>
</feature>
<dbReference type="PANTHER" id="PTHR34219">
    <property type="entry name" value="IRON-REGULATED INNER MEMBRANE PROTEIN-RELATED"/>
    <property type="match status" value="1"/>
</dbReference>
<feature type="transmembrane region" description="Helical" evidence="1">
    <location>
        <begin position="432"/>
        <end position="449"/>
    </location>
</feature>
<sequence length="529" mass="56600">MRSDVIRVYKTVHTWTGIVAGLALFIAFYAGAVTMFKDTLDAWVTPPAANTQVFPLTQASSVIEQTLASFPDARRQFTLRLEPEGQASLSWRARGKAQRISATLDTAGKLRTQTRGLSDAARFIDILHMTAGIPGGFSVGMGVMGVVSLVYGLALVSGVIVLLPSLIKDLFVVRVGRNLKRMWLDAHNVVGILSLPFHVVMALSVVAFGLNDYIFPVQDRVIYGGTLDATRQAQNPYFAKAPVEPGVDPTRLLAPGQILAAVKQRAPAFEPRELSYRGAGEPGATVFVAGDDPRYLARSGGFALLDPVSGRFLNAQFLPGADGTAWSAATSAFFALHFGSYGGETIQWAYLFLGLGGAFLFYSGNLLWIESRRKAERRGESGVVKQRPSTYFMAALTVGVTLGCMAGISATLAAGKLLSGRVADLPAWHARIYYTVFLASIGWAFLRGAARGSVELLALTICATLLVPAASVIGWLVPSTGMWFDSATVGVDICALIAAGCFGWMLRVTARRVATGGRDSVWGRPLHGT</sequence>
<evidence type="ECO:0000313" key="2">
    <source>
        <dbReference type="EMBL" id="SAL32749.1"/>
    </source>
</evidence>
<evidence type="ECO:0000256" key="1">
    <source>
        <dbReference type="SAM" id="Phobius"/>
    </source>
</evidence>
<feature type="transmembrane region" description="Helical" evidence="1">
    <location>
        <begin position="348"/>
        <end position="369"/>
    </location>
</feature>
<feature type="transmembrane region" description="Helical" evidence="1">
    <location>
        <begin position="12"/>
        <end position="36"/>
    </location>
</feature>
<protein>
    <submittedName>
        <fullName evidence="2">PepSY-associated TM helix family protein</fullName>
    </submittedName>
</protein>
<dbReference type="OrthoDB" id="9776609at2"/>
<reference evidence="2 3" key="1">
    <citation type="submission" date="2016-01" db="EMBL/GenBank/DDBJ databases">
        <authorList>
            <person name="Oliw E.H."/>
        </authorList>
    </citation>
    <scope>NUCLEOTIDE SEQUENCE [LARGE SCALE GENOMIC DNA]</scope>
    <source>
        <strain evidence="2">LMG 22029</strain>
    </source>
</reference>
<keyword evidence="1" id="KW-1133">Transmembrane helix</keyword>
<accession>A0A158GMA9</accession>
<dbReference type="InterPro" id="IPR005625">
    <property type="entry name" value="PepSY-ass_TM"/>
</dbReference>
<dbReference type="Proteomes" id="UP000054893">
    <property type="component" value="Unassembled WGS sequence"/>
</dbReference>
<keyword evidence="1" id="KW-0812">Transmembrane</keyword>
<feature type="transmembrane region" description="Helical" evidence="1">
    <location>
        <begin position="188"/>
        <end position="210"/>
    </location>
</feature>
<keyword evidence="1" id="KW-0472">Membrane</keyword>
<feature type="transmembrane region" description="Helical" evidence="1">
    <location>
        <begin position="143"/>
        <end position="167"/>
    </location>
</feature>
<dbReference type="EMBL" id="FCOC02000008">
    <property type="protein sequence ID" value="SAL32749.1"/>
    <property type="molecule type" value="Genomic_DNA"/>
</dbReference>
<feature type="transmembrane region" description="Helical" evidence="1">
    <location>
        <begin position="483"/>
        <end position="506"/>
    </location>
</feature>
<gene>
    <name evidence="2" type="ORF">AWB64_03052</name>
</gene>
<organism evidence="2 3">
    <name type="scientific">Caballeronia sordidicola</name>
    <name type="common">Burkholderia sordidicola</name>
    <dbReference type="NCBI Taxonomy" id="196367"/>
    <lineage>
        <taxon>Bacteria</taxon>
        <taxon>Pseudomonadati</taxon>
        <taxon>Pseudomonadota</taxon>
        <taxon>Betaproteobacteria</taxon>
        <taxon>Burkholderiales</taxon>
        <taxon>Burkholderiaceae</taxon>
        <taxon>Caballeronia</taxon>
    </lineage>
</organism>
<dbReference type="PANTHER" id="PTHR34219:SF9">
    <property type="entry name" value="IRON-REGULATED INNER MEMBRANE PROTEIN"/>
    <property type="match status" value="1"/>
</dbReference>
<dbReference type="RefSeq" id="WP_060856220.1">
    <property type="nucleotide sequence ID" value="NZ_FCOC02000008.1"/>
</dbReference>
<dbReference type="AlphaFoldDB" id="A0A158GMA9"/>
<dbReference type="Pfam" id="PF03929">
    <property type="entry name" value="PepSY_TM"/>
    <property type="match status" value="1"/>
</dbReference>
<evidence type="ECO:0000313" key="3">
    <source>
        <dbReference type="Proteomes" id="UP000054893"/>
    </source>
</evidence>
<name>A0A158GMA9_CABSO</name>